<gene>
    <name evidence="1" type="ORF">AA80_02510</name>
</gene>
<comment type="caution">
    <text evidence="1">The sequence shown here is derived from an EMBL/GenBank/DDBJ whole genome shotgun (WGS) entry which is preliminary data.</text>
</comment>
<dbReference type="Proteomes" id="UP000237502">
    <property type="component" value="Unassembled WGS sequence"/>
</dbReference>
<organism evidence="1 2">
    <name type="scientific">Petrotoga sibirica DSM 13575</name>
    <dbReference type="NCBI Taxonomy" id="1122956"/>
    <lineage>
        <taxon>Bacteria</taxon>
        <taxon>Thermotogati</taxon>
        <taxon>Thermotogota</taxon>
        <taxon>Thermotogae</taxon>
        <taxon>Petrotogales</taxon>
        <taxon>Petrotogaceae</taxon>
        <taxon>Petrotoga</taxon>
    </lineage>
</organism>
<dbReference type="AlphaFoldDB" id="A0A855MRA5"/>
<proteinExistence type="predicted"/>
<name>A0A855MRA5_9BACT</name>
<accession>A0A855MRA5</accession>
<dbReference type="EMBL" id="JAHC01000009">
    <property type="protein sequence ID" value="POZ89071.1"/>
    <property type="molecule type" value="Genomic_DNA"/>
</dbReference>
<protein>
    <submittedName>
        <fullName evidence="1">Uncharacterized protein</fullName>
    </submittedName>
</protein>
<sequence>MKTKISFLKVFVCTILQTNDIISLTLFERRQGKNGGIRYGGSSAGSFTVTAVYINNKKQIFFKDINTI</sequence>
<reference evidence="1 2" key="1">
    <citation type="submission" date="2014-01" db="EMBL/GenBank/DDBJ databases">
        <title>Comparative genomics of Petrotoga.</title>
        <authorList>
            <person name="Chow K."/>
            <person name="Charchuk R."/>
            <person name="Nesbo C.L."/>
        </authorList>
    </citation>
    <scope>NUCLEOTIDE SEQUENCE [LARGE SCALE GENOMIC DNA]</scope>
    <source>
        <strain evidence="1 2">DSM 13575</strain>
    </source>
</reference>
<evidence type="ECO:0000313" key="2">
    <source>
        <dbReference type="Proteomes" id="UP000237502"/>
    </source>
</evidence>
<evidence type="ECO:0000313" key="1">
    <source>
        <dbReference type="EMBL" id="POZ89071.1"/>
    </source>
</evidence>